<reference evidence="3 4" key="1">
    <citation type="submission" date="2018-11" db="EMBL/GenBank/DDBJ databases">
        <authorList>
            <consortium name="Pathogen Informatics"/>
        </authorList>
    </citation>
    <scope>NUCLEOTIDE SEQUENCE [LARGE SCALE GENOMIC DNA]</scope>
</reference>
<dbReference type="AlphaFoldDB" id="A0A3P7K907"/>
<dbReference type="GO" id="GO:0016887">
    <property type="term" value="F:ATP hydrolysis activity"/>
    <property type="evidence" value="ECO:0007669"/>
    <property type="project" value="RHEA"/>
</dbReference>
<comment type="cofactor">
    <cofactor evidence="1">
        <name>Mg(2+)</name>
        <dbReference type="ChEBI" id="CHEBI:18420"/>
    </cofactor>
</comment>
<dbReference type="Pfam" id="PF05970">
    <property type="entry name" value="PIF1"/>
    <property type="match status" value="1"/>
</dbReference>
<keyword evidence="1" id="KW-0067">ATP-binding</keyword>
<keyword evidence="1" id="KW-0234">DNA repair</keyword>
<dbReference type="Gene3D" id="3.40.50.300">
    <property type="entry name" value="P-loop containing nucleotide triphosphate hydrolases"/>
    <property type="match status" value="1"/>
</dbReference>
<keyword evidence="1" id="KW-0347">Helicase</keyword>
<comment type="catalytic activity">
    <reaction evidence="1">
        <text>ATP + H2O = ADP + phosphate + H(+)</text>
        <dbReference type="Rhea" id="RHEA:13065"/>
        <dbReference type="ChEBI" id="CHEBI:15377"/>
        <dbReference type="ChEBI" id="CHEBI:15378"/>
        <dbReference type="ChEBI" id="CHEBI:30616"/>
        <dbReference type="ChEBI" id="CHEBI:43474"/>
        <dbReference type="ChEBI" id="CHEBI:456216"/>
        <dbReference type="EC" id="5.6.2.3"/>
    </reaction>
</comment>
<accession>A0A3P7K907</accession>
<dbReference type="GO" id="GO:0006281">
    <property type="term" value="P:DNA repair"/>
    <property type="evidence" value="ECO:0007669"/>
    <property type="project" value="UniProtKB-KW"/>
</dbReference>
<dbReference type="GO" id="GO:0006310">
    <property type="term" value="P:DNA recombination"/>
    <property type="evidence" value="ECO:0007669"/>
    <property type="project" value="UniProtKB-KW"/>
</dbReference>
<dbReference type="GO" id="GO:0005524">
    <property type="term" value="F:ATP binding"/>
    <property type="evidence" value="ECO:0007669"/>
    <property type="project" value="UniProtKB-KW"/>
</dbReference>
<dbReference type="InterPro" id="IPR010285">
    <property type="entry name" value="DNA_helicase_pif1-like_DEAD"/>
</dbReference>
<evidence type="ECO:0000259" key="2">
    <source>
        <dbReference type="Pfam" id="PF05970"/>
    </source>
</evidence>
<gene>
    <name evidence="3" type="ORF">SVUK_LOCUS19885</name>
</gene>
<keyword evidence="1" id="KW-0378">Hydrolase</keyword>
<proteinExistence type="inferred from homology"/>
<keyword evidence="1" id="KW-0547">Nucleotide-binding</keyword>
<dbReference type="EMBL" id="UYYB01134182">
    <property type="protein sequence ID" value="VDM84887.1"/>
    <property type="molecule type" value="Genomic_DNA"/>
</dbReference>
<comment type="similarity">
    <text evidence="1">Belongs to the helicase family.</text>
</comment>
<dbReference type="OrthoDB" id="272985at2759"/>
<evidence type="ECO:0000313" key="4">
    <source>
        <dbReference type="Proteomes" id="UP000270094"/>
    </source>
</evidence>
<organism evidence="3 4">
    <name type="scientific">Strongylus vulgaris</name>
    <name type="common">Blood worm</name>
    <dbReference type="NCBI Taxonomy" id="40348"/>
    <lineage>
        <taxon>Eukaryota</taxon>
        <taxon>Metazoa</taxon>
        <taxon>Ecdysozoa</taxon>
        <taxon>Nematoda</taxon>
        <taxon>Chromadorea</taxon>
        <taxon>Rhabditida</taxon>
        <taxon>Rhabditina</taxon>
        <taxon>Rhabditomorpha</taxon>
        <taxon>Strongyloidea</taxon>
        <taxon>Strongylidae</taxon>
        <taxon>Strongylus</taxon>
    </lineage>
</organism>
<dbReference type="EC" id="5.6.2.3" evidence="1"/>
<keyword evidence="1" id="KW-0233">DNA recombination</keyword>
<feature type="domain" description="DNA helicase Pif1-like DEAD-box helicase" evidence="2">
    <location>
        <begin position="2"/>
        <end position="84"/>
    </location>
</feature>
<dbReference type="PANTHER" id="PTHR10492:SF94">
    <property type="entry name" value="ATP-DEPENDENT DNA HELICASE"/>
    <property type="match status" value="1"/>
</dbReference>
<dbReference type="Proteomes" id="UP000270094">
    <property type="component" value="Unassembled WGS sequence"/>
</dbReference>
<keyword evidence="1" id="KW-0227">DNA damage</keyword>
<protein>
    <recommendedName>
        <fullName evidence="1">ATP-dependent DNA helicase</fullName>
        <ecNumber evidence="1">5.6.2.3</ecNumber>
    </recommendedName>
</protein>
<evidence type="ECO:0000256" key="1">
    <source>
        <dbReference type="RuleBase" id="RU363044"/>
    </source>
</evidence>
<evidence type="ECO:0000313" key="3">
    <source>
        <dbReference type="EMBL" id="VDM84887.1"/>
    </source>
</evidence>
<keyword evidence="4" id="KW-1185">Reference proteome</keyword>
<dbReference type="GO" id="GO:0000723">
    <property type="term" value="P:telomere maintenance"/>
    <property type="evidence" value="ECO:0007669"/>
    <property type="project" value="InterPro"/>
</dbReference>
<dbReference type="InterPro" id="IPR027417">
    <property type="entry name" value="P-loop_NTPase"/>
</dbReference>
<dbReference type="GO" id="GO:0043139">
    <property type="term" value="F:5'-3' DNA helicase activity"/>
    <property type="evidence" value="ECO:0007669"/>
    <property type="project" value="UniProtKB-EC"/>
</dbReference>
<sequence>MAIAIASSRIASTLLHGGRTAHSALKLPLNLAHSENPICSISKGSGKAQVLKSCKLILWDEFTMAHKKALEALDRTLRDFRENTRIMGA</sequence>
<name>A0A3P7K907_STRVU</name>
<dbReference type="PANTHER" id="PTHR10492">
    <property type="match status" value="1"/>
</dbReference>